<reference evidence="2" key="1">
    <citation type="journal article" date="2022" name="bioRxiv">
        <title>Sequencing and chromosome-scale assembly of the giantPleurodeles waltlgenome.</title>
        <authorList>
            <person name="Brown T."/>
            <person name="Elewa A."/>
            <person name="Iarovenko S."/>
            <person name="Subramanian E."/>
            <person name="Araus A.J."/>
            <person name="Petzold A."/>
            <person name="Susuki M."/>
            <person name="Suzuki K.-i.T."/>
            <person name="Hayashi T."/>
            <person name="Toyoda A."/>
            <person name="Oliveira C."/>
            <person name="Osipova E."/>
            <person name="Leigh N.D."/>
            <person name="Simon A."/>
            <person name="Yun M.H."/>
        </authorList>
    </citation>
    <scope>NUCLEOTIDE SEQUENCE</scope>
    <source>
        <strain evidence="2">20211129_DDA</strain>
        <tissue evidence="2">Liver</tissue>
    </source>
</reference>
<evidence type="ECO:0000313" key="3">
    <source>
        <dbReference type="Proteomes" id="UP001066276"/>
    </source>
</evidence>
<protein>
    <submittedName>
        <fullName evidence="2">Uncharacterized protein</fullName>
    </submittedName>
</protein>
<feature type="compositionally biased region" description="Polar residues" evidence="1">
    <location>
        <begin position="175"/>
        <end position="190"/>
    </location>
</feature>
<comment type="caution">
    <text evidence="2">The sequence shown here is derived from an EMBL/GenBank/DDBJ whole genome shotgun (WGS) entry which is preliminary data.</text>
</comment>
<evidence type="ECO:0000313" key="2">
    <source>
        <dbReference type="EMBL" id="KAJ1115451.1"/>
    </source>
</evidence>
<evidence type="ECO:0000256" key="1">
    <source>
        <dbReference type="SAM" id="MobiDB-lite"/>
    </source>
</evidence>
<dbReference type="AlphaFoldDB" id="A0AAV7NIW5"/>
<dbReference type="Proteomes" id="UP001066276">
    <property type="component" value="Chromosome 8"/>
</dbReference>
<feature type="compositionally biased region" description="Pro residues" evidence="1">
    <location>
        <begin position="77"/>
        <end position="94"/>
    </location>
</feature>
<feature type="compositionally biased region" description="Low complexity" evidence="1">
    <location>
        <begin position="143"/>
        <end position="174"/>
    </location>
</feature>
<accession>A0AAV7NIW5</accession>
<organism evidence="2 3">
    <name type="scientific">Pleurodeles waltl</name>
    <name type="common">Iberian ribbed newt</name>
    <dbReference type="NCBI Taxonomy" id="8319"/>
    <lineage>
        <taxon>Eukaryota</taxon>
        <taxon>Metazoa</taxon>
        <taxon>Chordata</taxon>
        <taxon>Craniata</taxon>
        <taxon>Vertebrata</taxon>
        <taxon>Euteleostomi</taxon>
        <taxon>Amphibia</taxon>
        <taxon>Batrachia</taxon>
        <taxon>Caudata</taxon>
        <taxon>Salamandroidea</taxon>
        <taxon>Salamandridae</taxon>
        <taxon>Pleurodelinae</taxon>
        <taxon>Pleurodeles</taxon>
    </lineage>
</organism>
<feature type="compositionally biased region" description="Low complexity" evidence="1">
    <location>
        <begin position="113"/>
        <end position="124"/>
    </location>
</feature>
<proteinExistence type="predicted"/>
<name>A0AAV7NIW5_PLEWA</name>
<feature type="compositionally biased region" description="Pro residues" evidence="1">
    <location>
        <begin position="101"/>
        <end position="112"/>
    </location>
</feature>
<gene>
    <name evidence="2" type="ORF">NDU88_003675</name>
</gene>
<sequence length="199" mass="19916">MVAATERPVSHFLSTTTPTCTAANTTSCPATTTVTCTCTAPTRLQPQLQSPASSPVGSHPRLQETSCCVPQQVLTHAPPPAPPPAPPQQTPPQAPLRQTPPQAPPPAPPPTRLQPQQQSPSSSTVGSRPSLQEHVLLCPSAGADPCTTASTAASTAATDTAASTATGPAPSSDTGTSADMATIPSGQSSEAGGEFQDPG</sequence>
<feature type="region of interest" description="Disordered" evidence="1">
    <location>
        <begin position="73"/>
        <end position="199"/>
    </location>
</feature>
<dbReference type="EMBL" id="JANPWB010000012">
    <property type="protein sequence ID" value="KAJ1115451.1"/>
    <property type="molecule type" value="Genomic_DNA"/>
</dbReference>
<keyword evidence="3" id="KW-1185">Reference proteome</keyword>